<dbReference type="EMBL" id="JADGMS010000005">
    <property type="protein sequence ID" value="KAF9681633.1"/>
    <property type="molecule type" value="Genomic_DNA"/>
</dbReference>
<proteinExistence type="predicted"/>
<evidence type="ECO:0000313" key="4">
    <source>
        <dbReference type="EMBL" id="KAF9681633.1"/>
    </source>
</evidence>
<feature type="coiled-coil region" evidence="1">
    <location>
        <begin position="141"/>
        <end position="168"/>
    </location>
</feature>
<dbReference type="AlphaFoldDB" id="A0A835K420"/>
<comment type="caution">
    <text evidence="4">The sequence shown here is derived from an EMBL/GenBank/DDBJ whole genome shotgun (WGS) entry which is preliminary data.</text>
</comment>
<dbReference type="InterPro" id="IPR011009">
    <property type="entry name" value="Kinase-like_dom_sf"/>
</dbReference>
<keyword evidence="5" id="KW-1185">Reference proteome</keyword>
<dbReference type="OrthoDB" id="850284at2759"/>
<evidence type="ECO:0000256" key="1">
    <source>
        <dbReference type="SAM" id="Coils"/>
    </source>
</evidence>
<sequence length="436" mass="48216">MTAKVGDFGLAKLLAESGVDQQSITSTGGLRGSIGYIPPEYGLGLQPSTSGDVYSYGVMLLELFTGRSPTHEAFSGGLSIIKWVQSAFPANIEQVVDPELLLSIQDFQSDARFTSPEKQHECLISVLGVGLSCTVDSPDQRADMRDSLQKLKTARDTLLKQADRLARQLTRPWPYLSLSELPTPSKKQRRVWGEEKLAKSERNLTNRPNISVSAIGSGKPFCKCQGACTSGGLGLIAATACESIHKTPNILESTAIKSYTPLITPPSSPPPPAIISIFKKGHDGIGFLYDTGGGVDHGLMSCTEGLGFESSDEIRPVRKDGRLELTEVRIDRHEVLRASRQDGRLQLHFVEDEESTAVEKEYEQPEQEEYLEEEKGEKEEEELVVVLKENNEEESVGGLGFRVNGEGLRIRCHHNDYRRRHHHHSNPWNQHCVSTR</sequence>
<evidence type="ECO:0000259" key="3">
    <source>
        <dbReference type="PROSITE" id="PS50011"/>
    </source>
</evidence>
<dbReference type="Proteomes" id="UP000657918">
    <property type="component" value="Unassembled WGS sequence"/>
</dbReference>
<organism evidence="4 5">
    <name type="scientific">Salix dunnii</name>
    <dbReference type="NCBI Taxonomy" id="1413687"/>
    <lineage>
        <taxon>Eukaryota</taxon>
        <taxon>Viridiplantae</taxon>
        <taxon>Streptophyta</taxon>
        <taxon>Embryophyta</taxon>
        <taxon>Tracheophyta</taxon>
        <taxon>Spermatophyta</taxon>
        <taxon>Magnoliopsida</taxon>
        <taxon>eudicotyledons</taxon>
        <taxon>Gunneridae</taxon>
        <taxon>Pentapetalae</taxon>
        <taxon>rosids</taxon>
        <taxon>fabids</taxon>
        <taxon>Malpighiales</taxon>
        <taxon>Salicaceae</taxon>
        <taxon>Saliceae</taxon>
        <taxon>Salix</taxon>
    </lineage>
</organism>
<protein>
    <recommendedName>
        <fullName evidence="3">Protein kinase domain-containing protein</fullName>
    </recommendedName>
</protein>
<dbReference type="InterPro" id="IPR001245">
    <property type="entry name" value="Ser-Thr/Tyr_kinase_cat_dom"/>
</dbReference>
<dbReference type="InterPro" id="IPR051564">
    <property type="entry name" value="LRR_receptor-like_kinase"/>
</dbReference>
<evidence type="ECO:0000256" key="2">
    <source>
        <dbReference type="SAM" id="MobiDB-lite"/>
    </source>
</evidence>
<dbReference type="GO" id="GO:0004672">
    <property type="term" value="F:protein kinase activity"/>
    <property type="evidence" value="ECO:0007669"/>
    <property type="project" value="InterPro"/>
</dbReference>
<dbReference type="Pfam" id="PF11250">
    <property type="entry name" value="FAF"/>
    <property type="match status" value="1"/>
</dbReference>
<keyword evidence="1" id="KW-0175">Coiled coil</keyword>
<dbReference type="SUPFAM" id="SSF56112">
    <property type="entry name" value="Protein kinase-like (PK-like)"/>
    <property type="match status" value="1"/>
</dbReference>
<gene>
    <name evidence="4" type="ORF">SADUNF_Sadunf05G0022200</name>
</gene>
<evidence type="ECO:0000313" key="5">
    <source>
        <dbReference type="Proteomes" id="UP000657918"/>
    </source>
</evidence>
<dbReference type="GO" id="GO:0005524">
    <property type="term" value="F:ATP binding"/>
    <property type="evidence" value="ECO:0007669"/>
    <property type="project" value="InterPro"/>
</dbReference>
<feature type="domain" description="Protein kinase" evidence="3">
    <location>
        <begin position="1"/>
        <end position="159"/>
    </location>
</feature>
<dbReference type="PROSITE" id="PS50011">
    <property type="entry name" value="PROTEIN_KINASE_DOM"/>
    <property type="match status" value="1"/>
</dbReference>
<feature type="region of interest" description="Disordered" evidence="2">
    <location>
        <begin position="354"/>
        <end position="378"/>
    </location>
</feature>
<dbReference type="PANTHER" id="PTHR48055:SF62">
    <property type="entry name" value="PROTEIN KINASE DOMAIN-CONTAINING PROTEIN"/>
    <property type="match status" value="1"/>
</dbReference>
<name>A0A835K420_9ROSI</name>
<dbReference type="PANTHER" id="PTHR48055">
    <property type="entry name" value="LEUCINE-RICH REPEAT RECEPTOR PROTEIN KINASE EMS1"/>
    <property type="match status" value="1"/>
</dbReference>
<dbReference type="GO" id="GO:0016020">
    <property type="term" value="C:membrane"/>
    <property type="evidence" value="ECO:0007669"/>
    <property type="project" value="TreeGrafter"/>
</dbReference>
<dbReference type="Pfam" id="PF07714">
    <property type="entry name" value="PK_Tyr_Ser-Thr"/>
    <property type="match status" value="1"/>
</dbReference>
<reference evidence="4 5" key="1">
    <citation type="submission" date="2020-10" db="EMBL/GenBank/DDBJ databases">
        <title>Plant Genome Project.</title>
        <authorList>
            <person name="Zhang R.-G."/>
        </authorList>
    </citation>
    <scope>NUCLEOTIDE SEQUENCE [LARGE SCALE GENOMIC DNA]</scope>
    <source>
        <strain evidence="4">FAFU-HL-1</strain>
        <tissue evidence="4">Leaf</tissue>
    </source>
</reference>
<accession>A0A835K420</accession>
<dbReference type="Gene3D" id="1.10.510.10">
    <property type="entry name" value="Transferase(Phosphotransferase) domain 1"/>
    <property type="match status" value="1"/>
</dbReference>
<dbReference type="InterPro" id="IPR000719">
    <property type="entry name" value="Prot_kinase_dom"/>
</dbReference>
<dbReference type="InterPro" id="IPR046431">
    <property type="entry name" value="FAF_dom"/>
</dbReference>